<gene>
    <name evidence="2" type="ORF">DCAR_002149</name>
</gene>
<comment type="caution">
    <text evidence="2">The sequence shown here is derived from an EMBL/GenBank/DDBJ whole genome shotgun (WGS) entry which is preliminary data.</text>
</comment>
<dbReference type="AlphaFoldDB" id="A0A162B3C0"/>
<name>A0A162B3C0_DAUCS</name>
<dbReference type="Gramene" id="KZN09493">
    <property type="protein sequence ID" value="KZN09493"/>
    <property type="gene ID" value="DCAR_002149"/>
</dbReference>
<evidence type="ECO:0000256" key="1">
    <source>
        <dbReference type="SAM" id="SignalP"/>
    </source>
</evidence>
<evidence type="ECO:0000313" key="2">
    <source>
        <dbReference type="EMBL" id="KZN09493.1"/>
    </source>
</evidence>
<protein>
    <submittedName>
        <fullName evidence="2">Uncharacterized protein</fullName>
    </submittedName>
</protein>
<feature type="chain" id="PRO_5007831618" evidence="1">
    <location>
        <begin position="20"/>
        <end position="140"/>
    </location>
</feature>
<proteinExistence type="predicted"/>
<sequence length="140" mass="15856">MKAFAFLLLDLFLAALLDTLVKEPLCNSPKYKFNDNRELTVDNKVAIAMRRLKLEAFAFLLLDLLFAALLDTLVKEPLCNSPKYKFNDNRELTVDNKVAIAMRMLKLGKSVNSIGNEIGTHSFTVDKVTRTFVEAKMKIV</sequence>
<accession>A0A162B3C0</accession>
<reference evidence="2" key="1">
    <citation type="journal article" date="2016" name="Nat. Genet.">
        <title>A high-quality carrot genome assembly provides new insights into carotenoid accumulation and asterid genome evolution.</title>
        <authorList>
            <person name="Iorizzo M."/>
            <person name="Ellison S."/>
            <person name="Senalik D."/>
            <person name="Zeng P."/>
            <person name="Satapoomin P."/>
            <person name="Huang J."/>
            <person name="Bowman M."/>
            <person name="Iovene M."/>
            <person name="Sanseverino W."/>
            <person name="Cavagnaro P."/>
            <person name="Yildiz M."/>
            <person name="Macko-Podgorni A."/>
            <person name="Moranska E."/>
            <person name="Grzebelus E."/>
            <person name="Grzebelus D."/>
            <person name="Ashrafi H."/>
            <person name="Zheng Z."/>
            <person name="Cheng S."/>
            <person name="Spooner D."/>
            <person name="Van Deynze A."/>
            <person name="Simon P."/>
        </authorList>
    </citation>
    <scope>NUCLEOTIDE SEQUENCE [LARGE SCALE GENOMIC DNA]</scope>
    <source>
        <tissue evidence="2">Leaf</tissue>
    </source>
</reference>
<dbReference type="EMBL" id="LNRQ01000001">
    <property type="protein sequence ID" value="KZN09493.1"/>
    <property type="molecule type" value="Genomic_DNA"/>
</dbReference>
<feature type="signal peptide" evidence="1">
    <location>
        <begin position="1"/>
        <end position="19"/>
    </location>
</feature>
<keyword evidence="1" id="KW-0732">Signal</keyword>
<organism evidence="2">
    <name type="scientific">Daucus carota subsp. sativus</name>
    <name type="common">Carrot</name>
    <dbReference type="NCBI Taxonomy" id="79200"/>
    <lineage>
        <taxon>Eukaryota</taxon>
        <taxon>Viridiplantae</taxon>
        <taxon>Streptophyta</taxon>
        <taxon>Embryophyta</taxon>
        <taxon>Tracheophyta</taxon>
        <taxon>Spermatophyta</taxon>
        <taxon>Magnoliopsida</taxon>
        <taxon>eudicotyledons</taxon>
        <taxon>Gunneridae</taxon>
        <taxon>Pentapetalae</taxon>
        <taxon>asterids</taxon>
        <taxon>campanulids</taxon>
        <taxon>Apiales</taxon>
        <taxon>Apiaceae</taxon>
        <taxon>Apioideae</taxon>
        <taxon>Scandiceae</taxon>
        <taxon>Daucinae</taxon>
        <taxon>Daucus</taxon>
        <taxon>Daucus sect. Daucus</taxon>
    </lineage>
</organism>